<protein>
    <submittedName>
        <fullName evidence="4">Putative Phage tail sheath protein</fullName>
    </submittedName>
</protein>
<dbReference type="EMBL" id="CZKB01000025">
    <property type="protein sequence ID" value="CUR61794.1"/>
    <property type="molecule type" value="Genomic_DNA"/>
</dbReference>
<dbReference type="InterPro" id="IPR035089">
    <property type="entry name" value="Phage_sheath_subtilisin"/>
</dbReference>
<organism evidence="4">
    <name type="scientific">metagenome</name>
    <dbReference type="NCBI Taxonomy" id="256318"/>
    <lineage>
        <taxon>unclassified sequences</taxon>
        <taxon>metagenomes</taxon>
    </lineage>
</organism>
<evidence type="ECO:0000259" key="3">
    <source>
        <dbReference type="Pfam" id="PF17482"/>
    </source>
</evidence>
<gene>
    <name evidence="4" type="ORF">NOCA150094</name>
</gene>
<dbReference type="Gene3D" id="3.40.50.11780">
    <property type="match status" value="2"/>
</dbReference>
<evidence type="ECO:0000256" key="1">
    <source>
        <dbReference type="ARBA" id="ARBA00008005"/>
    </source>
</evidence>
<feature type="domain" description="Tail sheath protein C-terminal" evidence="3">
    <location>
        <begin position="539"/>
        <end position="642"/>
    </location>
</feature>
<reference evidence="4" key="1">
    <citation type="submission" date="2015-08" db="EMBL/GenBank/DDBJ databases">
        <authorList>
            <person name="Babu N.S."/>
            <person name="Beckwith C.J."/>
            <person name="Beseler K.G."/>
            <person name="Brison A."/>
            <person name="Carone J.V."/>
            <person name="Caskin T.P."/>
            <person name="Diamond M."/>
            <person name="Durham M.E."/>
            <person name="Foxe J.M."/>
            <person name="Go M."/>
            <person name="Henderson B.A."/>
            <person name="Jones I.B."/>
            <person name="McGettigan J.A."/>
            <person name="Micheletti S.J."/>
            <person name="Nasrallah M.E."/>
            <person name="Ortiz D."/>
            <person name="Piller C.R."/>
            <person name="Privatt S.R."/>
            <person name="Schneider S.L."/>
            <person name="Sharp S."/>
            <person name="Smith T.C."/>
            <person name="Stanton J.D."/>
            <person name="Ullery H.E."/>
            <person name="Wilson R.J."/>
            <person name="Serrano M.G."/>
            <person name="Buck G."/>
            <person name="Lee V."/>
            <person name="Wang Y."/>
            <person name="Carvalho R."/>
            <person name="Voegtly L."/>
            <person name="Shi R."/>
            <person name="Duckworth R."/>
            <person name="Johnson A."/>
            <person name="Loviza R."/>
            <person name="Walstead R."/>
            <person name="Shah Z."/>
            <person name="Kiflezghi M."/>
            <person name="Wade K."/>
            <person name="Ball S.L."/>
            <person name="Bradley K.W."/>
            <person name="Asai D.J."/>
            <person name="Bowman C.A."/>
            <person name="Russell D.A."/>
            <person name="Pope W.H."/>
            <person name="Jacobs-Sera D."/>
            <person name="Hendrix R.W."/>
            <person name="Hatfull G.F."/>
        </authorList>
    </citation>
    <scope>NUCLEOTIDE SEQUENCE</scope>
</reference>
<dbReference type="Pfam" id="PF17482">
    <property type="entry name" value="Phage_sheath_1C"/>
    <property type="match status" value="1"/>
</dbReference>
<evidence type="ECO:0000313" key="4">
    <source>
        <dbReference type="EMBL" id="CUR61794.1"/>
    </source>
</evidence>
<dbReference type="AlphaFoldDB" id="A0A2P2CII0"/>
<evidence type="ECO:0000259" key="2">
    <source>
        <dbReference type="Pfam" id="PF04984"/>
    </source>
</evidence>
<name>A0A2P2CII0_9ZZZZ</name>
<dbReference type="Pfam" id="PF04984">
    <property type="entry name" value="Phage_sheath_1"/>
    <property type="match status" value="1"/>
</dbReference>
<dbReference type="InterPro" id="IPR020287">
    <property type="entry name" value="Tail_sheath_C"/>
</dbReference>
<accession>A0A2P2CII0</accession>
<comment type="similarity">
    <text evidence="1">Belongs to the myoviridae tail sheath protein family.</text>
</comment>
<sequence>MAVQVSYPGVYIEEFTPASPIEGVSTSVAAFIGIAEKGPIGEARFLTSIDAFTETFGGPLDGPQPYYLALAVQGFFANGGRMAYVIRVGTATPAAAELDSRDATAVTLARVVAIADGAAGDGGTAAVSDTSALAMALTAEGAGTTLPAHSESPAVTGIDATRRVLSVADSSVFAAGDHVVLSRGTTKSPRMSVAAVEPGLVRLASDAPSRTTSTEWNKVSTDDLAVGDRRVRVDVPAAVSLRAQVPSGSVVVLTDGTRTEWHTVSEVGADSLTLSTPVTGALTVSSTTVATAEFDLAITDTANLTRTYAGLSTSPLHPRWWGTAVTDPYARVVLDDGVFPTDDPRPAVGSVGVSGATNDDPVASWGDVQDETKLREVLKLLVPIDEVSLVAVPGCTATPAQQEVVRHCETMFDRFAVLDSKEGVDLVTVKQQRASLTGQLDKGFAALYYPWITLKDPSRNRVVTQPPSGHVVGIYAQTDTSRGVHKAPANVGIAGAVGLERRLSDVDQGFINLDGVNALRILPGRGMPVVYGARTTAGDRNWQYVNIRRLFLFLEESIQESLSLSVFEPNDLALWQRLKRTITEFLTRVWRDGALFGETAKDAFYVRIDEVLNPPSTRKLGRLYVEIGVQPVYPAEFIVVRIGIWDGGNEVAEV</sequence>
<dbReference type="InterPro" id="IPR052042">
    <property type="entry name" value="Tail_sheath_structural"/>
</dbReference>
<dbReference type="PANTHER" id="PTHR35861">
    <property type="match status" value="1"/>
</dbReference>
<feature type="domain" description="Tail sheath protein subtilisin-like" evidence="2">
    <location>
        <begin position="386"/>
        <end position="536"/>
    </location>
</feature>
<proteinExistence type="inferred from homology"/>
<dbReference type="PANTHER" id="PTHR35861:SF1">
    <property type="entry name" value="PHAGE TAIL SHEATH PROTEIN"/>
    <property type="match status" value="1"/>
</dbReference>